<keyword evidence="3" id="KW-1185">Reference proteome</keyword>
<feature type="non-terminal residue" evidence="2">
    <location>
        <position position="100"/>
    </location>
</feature>
<dbReference type="Proteomes" id="UP000242875">
    <property type="component" value="Unassembled WGS sequence"/>
</dbReference>
<name>A0A261XSR4_9FUNG</name>
<dbReference type="EMBL" id="MVBO01000392">
    <property type="protein sequence ID" value="OZJ01409.1"/>
    <property type="molecule type" value="Genomic_DNA"/>
</dbReference>
<reference evidence="2 3" key="1">
    <citation type="journal article" date="2017" name="Mycologia">
        <title>Bifiguratus adelaidae, gen. et sp. nov., a new member of Mucoromycotina in endophytic and soil-dwelling habitats.</title>
        <authorList>
            <person name="Torres-Cruz T.J."/>
            <person name="Billingsley Tobias T.L."/>
            <person name="Almatruk M."/>
            <person name="Hesse C."/>
            <person name="Kuske C.R."/>
            <person name="Desiro A."/>
            <person name="Benucci G.M."/>
            <person name="Bonito G."/>
            <person name="Stajich J.E."/>
            <person name="Dunlap C."/>
            <person name="Arnold A.E."/>
            <person name="Porras-Alfaro A."/>
        </authorList>
    </citation>
    <scope>NUCLEOTIDE SEQUENCE [LARGE SCALE GENOMIC DNA]</scope>
    <source>
        <strain evidence="2 3">AZ0501</strain>
    </source>
</reference>
<sequence>MNPGAKAGKGVKVPTAISLGMKAQERERAAAALEEAKNLGNYHRSIKHQFAVPGKQTESKSLRRDRGSGKFKGGMLTLSKSDISRVERQGKKPKPIRGKS</sequence>
<evidence type="ECO:0000313" key="2">
    <source>
        <dbReference type="EMBL" id="OZJ01409.1"/>
    </source>
</evidence>
<comment type="caution">
    <text evidence="2">The sequence shown here is derived from an EMBL/GenBank/DDBJ whole genome shotgun (WGS) entry which is preliminary data.</text>
</comment>
<dbReference type="AlphaFoldDB" id="A0A261XSR4"/>
<feature type="compositionally biased region" description="Basic and acidic residues" evidence="1">
    <location>
        <begin position="57"/>
        <end position="68"/>
    </location>
</feature>
<protein>
    <submittedName>
        <fullName evidence="2">Uncharacterized protein</fullName>
    </submittedName>
</protein>
<evidence type="ECO:0000313" key="3">
    <source>
        <dbReference type="Proteomes" id="UP000242875"/>
    </source>
</evidence>
<gene>
    <name evidence="2" type="ORF">BZG36_05659</name>
</gene>
<feature type="region of interest" description="Disordered" evidence="1">
    <location>
        <begin position="49"/>
        <end position="100"/>
    </location>
</feature>
<proteinExistence type="predicted"/>
<accession>A0A261XSR4</accession>
<dbReference type="OrthoDB" id="5556956at2759"/>
<evidence type="ECO:0000256" key="1">
    <source>
        <dbReference type="SAM" id="MobiDB-lite"/>
    </source>
</evidence>
<feature type="compositionally biased region" description="Basic residues" evidence="1">
    <location>
        <begin position="91"/>
        <end position="100"/>
    </location>
</feature>
<organism evidence="2 3">
    <name type="scientific">Bifiguratus adelaidae</name>
    <dbReference type="NCBI Taxonomy" id="1938954"/>
    <lineage>
        <taxon>Eukaryota</taxon>
        <taxon>Fungi</taxon>
        <taxon>Fungi incertae sedis</taxon>
        <taxon>Mucoromycota</taxon>
        <taxon>Mucoromycotina</taxon>
        <taxon>Endogonomycetes</taxon>
        <taxon>Endogonales</taxon>
        <taxon>Endogonales incertae sedis</taxon>
        <taxon>Bifiguratus</taxon>
    </lineage>
</organism>